<reference evidence="4 5" key="1">
    <citation type="submission" date="2019-03" db="EMBL/GenBank/DDBJ databases">
        <title>Above-ground endophytic microbial communities from plants in different locations in the United States.</title>
        <authorList>
            <person name="Frank C."/>
        </authorList>
    </citation>
    <scope>NUCLEOTIDE SEQUENCE [LARGE SCALE GENOMIC DNA]</scope>
    <source>
        <strain evidence="4 5">LP_13_YM</strain>
    </source>
</reference>
<evidence type="ECO:0000313" key="5">
    <source>
        <dbReference type="Proteomes" id="UP000295645"/>
    </source>
</evidence>
<keyword evidence="5" id="KW-1185">Reference proteome</keyword>
<feature type="chain" id="PRO_5020944530" evidence="2">
    <location>
        <begin position="20"/>
        <end position="215"/>
    </location>
</feature>
<dbReference type="EMBL" id="SMCS01000002">
    <property type="protein sequence ID" value="TCV96160.1"/>
    <property type="molecule type" value="Genomic_DNA"/>
</dbReference>
<keyword evidence="2" id="KW-0732">Signal</keyword>
<sequence length="215" mass="23016">MRLRWFFPLLLATCAPAGAETIYKCVGANGLPSYQQQPCAKGQKQNTIQLQDSAPASGQVAPMPAPPPREEALPPPPQPTAPRVPPPRVYACVRATDGKPYTSANGHPDPYLAPFGVLGAVQQPLADVYGPPNNAGGSAPELNRGRVSSTLVANNYVWVQDQCRELSPAEACSAIRDEYDQNDLKLRNAFKSQQGPFEEQAARLKAKLAGCGQNP</sequence>
<dbReference type="AlphaFoldDB" id="A0A4R3YUE9"/>
<name>A0A4R3YUE9_9GAMM</name>
<dbReference type="RefSeq" id="WP_132142366.1">
    <property type="nucleotide sequence ID" value="NZ_SMCS01000002.1"/>
</dbReference>
<accession>A0A4R3YUE9</accession>
<gene>
    <name evidence="4" type="ORF">EC912_102510</name>
</gene>
<evidence type="ECO:0000259" key="3">
    <source>
        <dbReference type="Pfam" id="PF13511"/>
    </source>
</evidence>
<feature type="compositionally biased region" description="Pro residues" evidence="1">
    <location>
        <begin position="63"/>
        <end position="85"/>
    </location>
</feature>
<dbReference type="Proteomes" id="UP000295645">
    <property type="component" value="Unassembled WGS sequence"/>
</dbReference>
<organism evidence="4 5">
    <name type="scientific">Luteibacter rhizovicinus</name>
    <dbReference type="NCBI Taxonomy" id="242606"/>
    <lineage>
        <taxon>Bacteria</taxon>
        <taxon>Pseudomonadati</taxon>
        <taxon>Pseudomonadota</taxon>
        <taxon>Gammaproteobacteria</taxon>
        <taxon>Lysobacterales</taxon>
        <taxon>Rhodanobacteraceae</taxon>
        <taxon>Luteibacter</taxon>
    </lineage>
</organism>
<evidence type="ECO:0000313" key="4">
    <source>
        <dbReference type="EMBL" id="TCV96160.1"/>
    </source>
</evidence>
<feature type="region of interest" description="Disordered" evidence="1">
    <location>
        <begin position="53"/>
        <end position="85"/>
    </location>
</feature>
<proteinExistence type="predicted"/>
<dbReference type="InterPro" id="IPR025392">
    <property type="entry name" value="DUF4124"/>
</dbReference>
<protein>
    <submittedName>
        <fullName evidence="4">Uncharacterized protein DUF4124</fullName>
    </submittedName>
</protein>
<feature type="domain" description="DUF4124" evidence="3">
    <location>
        <begin position="9"/>
        <end position="64"/>
    </location>
</feature>
<dbReference type="Pfam" id="PF13511">
    <property type="entry name" value="DUF4124"/>
    <property type="match status" value="1"/>
</dbReference>
<feature type="signal peptide" evidence="2">
    <location>
        <begin position="1"/>
        <end position="19"/>
    </location>
</feature>
<evidence type="ECO:0000256" key="1">
    <source>
        <dbReference type="SAM" id="MobiDB-lite"/>
    </source>
</evidence>
<comment type="caution">
    <text evidence="4">The sequence shown here is derived from an EMBL/GenBank/DDBJ whole genome shotgun (WGS) entry which is preliminary data.</text>
</comment>
<dbReference type="OrthoDB" id="5974779at2"/>
<evidence type="ECO:0000256" key="2">
    <source>
        <dbReference type="SAM" id="SignalP"/>
    </source>
</evidence>